<dbReference type="RefSeq" id="WP_014127020.1">
    <property type="nucleotide sequence ID" value="NC_016070.1"/>
</dbReference>
<dbReference type="GeneID" id="11262010"/>
<evidence type="ECO:0000256" key="3">
    <source>
        <dbReference type="ARBA" id="ARBA00022475"/>
    </source>
</evidence>
<feature type="transmembrane region" description="Helical" evidence="7">
    <location>
        <begin position="323"/>
        <end position="351"/>
    </location>
</feature>
<reference evidence="9 10" key="1">
    <citation type="journal article" date="2011" name="PLoS ONE">
        <title>The complete genome sequence of Thermoproteus tenax: a physiologically versatile member of the Crenarchaeota.</title>
        <authorList>
            <person name="Siebers B."/>
            <person name="Zaparty M."/>
            <person name="Raddatz G."/>
            <person name="Tjaden B."/>
            <person name="Albers S.V."/>
            <person name="Bell S.D."/>
            <person name="Blombach F."/>
            <person name="Kletzin A."/>
            <person name="Kyrpides N."/>
            <person name="Lanz C."/>
            <person name="Plagens A."/>
            <person name="Rampp M."/>
            <person name="Rosinus A."/>
            <person name="von Jan M."/>
            <person name="Makarova K.S."/>
            <person name="Klenk H.P."/>
            <person name="Schuster S.C."/>
            <person name="Hensel R."/>
        </authorList>
    </citation>
    <scope>NUCLEOTIDE SEQUENCE [LARGE SCALE GENOMIC DNA]</scope>
    <source>
        <strain evidence="10">ATCC 35583 / DSM 2078 / JCM 9277 / NBRC 100435 / Kra 1</strain>
    </source>
</reference>
<sequence>MSIRFIVTASTIGTLIEWYDFFAFASLTPFIAATFFPKSDQAAALLFTWLVFATGFVVRPVGAALFGHLGDRIGRKTTFLATLLTMGLATTAIGLVPTYDQIGLAAPALLTALRMIQGVALGGEYGGAVTYVVEHAPSGKRAYYAGFLSATPPLGLGLSSFTVVLSSLLLPKSDFAAWGWRVPFLLAIVLTVLGLYFRLKLAETPLFQAIKNSGDISGVPLAEAFARHWKWILLGLVIAAGHGVLAYTSTGYIFTYLTSVPKWSPVESNLIVGAASLAQLPLYIFAAWLGDRWGRRGVYLVGLAMGLATYYPIYYALGYTRDVALASALVFVMIGATAFTFGVLGTALAELFPTRVRYTGMSVAFNLGLGFFGGFTPSIMQAMSIAFNNPLAGLWYTYIVVAVAFVSALLALPETKNKELAAAGSAL</sequence>
<feature type="transmembrane region" description="Helical" evidence="7">
    <location>
        <begin position="270"/>
        <end position="290"/>
    </location>
</feature>
<dbReference type="GO" id="GO:0022857">
    <property type="term" value="F:transmembrane transporter activity"/>
    <property type="evidence" value="ECO:0007669"/>
    <property type="project" value="InterPro"/>
</dbReference>
<dbReference type="InterPro" id="IPR020846">
    <property type="entry name" value="MFS_dom"/>
</dbReference>
<keyword evidence="6 7" id="KW-0472">Membrane</keyword>
<keyword evidence="2" id="KW-0813">Transport</keyword>
<dbReference type="HOGENOM" id="CLU_001265_39_5_2"/>
<evidence type="ECO:0000256" key="1">
    <source>
        <dbReference type="ARBA" id="ARBA00004651"/>
    </source>
</evidence>
<feature type="transmembrane region" description="Helical" evidence="7">
    <location>
        <begin position="363"/>
        <end position="387"/>
    </location>
</feature>
<dbReference type="PROSITE" id="PS00217">
    <property type="entry name" value="SUGAR_TRANSPORT_2"/>
    <property type="match status" value="1"/>
</dbReference>
<feature type="transmembrane region" description="Helical" evidence="7">
    <location>
        <begin position="142"/>
        <end position="166"/>
    </location>
</feature>
<gene>
    <name evidence="9" type="primary">mtbA</name>
    <name evidence="9" type="ordered locus">TTX_1124</name>
</gene>
<dbReference type="PATRIC" id="fig|768679.9.peg.1134"/>
<dbReference type="AlphaFoldDB" id="G4RJM0"/>
<dbReference type="FunFam" id="1.20.1250.20:FF:000001">
    <property type="entry name" value="Dicarboxylate MFS transporter"/>
    <property type="match status" value="1"/>
</dbReference>
<dbReference type="PANTHER" id="PTHR43045">
    <property type="entry name" value="SHIKIMATE TRANSPORTER"/>
    <property type="match status" value="1"/>
</dbReference>
<feature type="transmembrane region" description="Helical" evidence="7">
    <location>
        <begin position="42"/>
        <end position="66"/>
    </location>
</feature>
<evidence type="ECO:0000256" key="4">
    <source>
        <dbReference type="ARBA" id="ARBA00022692"/>
    </source>
</evidence>
<feature type="transmembrane region" description="Helical" evidence="7">
    <location>
        <begin position="231"/>
        <end position="250"/>
    </location>
</feature>
<keyword evidence="5 7" id="KW-1133">Transmembrane helix</keyword>
<dbReference type="PANTHER" id="PTHR43045:SF1">
    <property type="entry name" value="SHIKIMATE TRANSPORTER"/>
    <property type="match status" value="1"/>
</dbReference>
<feature type="transmembrane region" description="Helical" evidence="7">
    <location>
        <begin position="297"/>
        <end position="317"/>
    </location>
</feature>
<keyword evidence="4 7" id="KW-0812">Transmembrane</keyword>
<dbReference type="KEGG" id="ttn:TTX_1124"/>
<organism evidence="9 10">
    <name type="scientific">Thermoproteus tenax (strain ATCC 35583 / DSM 2078 / JCM 9277 / NBRC 100435 / Kra 1)</name>
    <dbReference type="NCBI Taxonomy" id="768679"/>
    <lineage>
        <taxon>Archaea</taxon>
        <taxon>Thermoproteota</taxon>
        <taxon>Thermoprotei</taxon>
        <taxon>Thermoproteales</taxon>
        <taxon>Thermoproteaceae</taxon>
        <taxon>Thermoproteus</taxon>
    </lineage>
</organism>
<feature type="transmembrane region" description="Helical" evidence="7">
    <location>
        <begin position="393"/>
        <end position="412"/>
    </location>
</feature>
<keyword evidence="10" id="KW-1185">Reference proteome</keyword>
<comment type="subcellular location">
    <subcellularLocation>
        <location evidence="1">Cell membrane</location>
        <topology evidence="1">Multi-pass membrane protein</topology>
    </subcellularLocation>
</comment>
<dbReference type="EMBL" id="FN869859">
    <property type="protein sequence ID" value="CCC81765.1"/>
    <property type="molecule type" value="Genomic_DNA"/>
</dbReference>
<evidence type="ECO:0000256" key="5">
    <source>
        <dbReference type="ARBA" id="ARBA00022989"/>
    </source>
</evidence>
<dbReference type="PROSITE" id="PS50850">
    <property type="entry name" value="MFS"/>
    <property type="match status" value="1"/>
</dbReference>
<dbReference type="OrthoDB" id="117970at2157"/>
<evidence type="ECO:0000256" key="6">
    <source>
        <dbReference type="ARBA" id="ARBA00023136"/>
    </source>
</evidence>
<evidence type="ECO:0000256" key="7">
    <source>
        <dbReference type="SAM" id="Phobius"/>
    </source>
</evidence>
<dbReference type="PaxDb" id="768679-TTX_1124"/>
<dbReference type="Proteomes" id="UP000002654">
    <property type="component" value="Chromosome"/>
</dbReference>
<dbReference type="Pfam" id="PF00083">
    <property type="entry name" value="Sugar_tr"/>
    <property type="match status" value="2"/>
</dbReference>
<dbReference type="SUPFAM" id="SSF103473">
    <property type="entry name" value="MFS general substrate transporter"/>
    <property type="match status" value="1"/>
</dbReference>
<feature type="transmembrane region" description="Helical" evidence="7">
    <location>
        <begin position="12"/>
        <end position="36"/>
    </location>
</feature>
<name>G4RJM0_THETK</name>
<evidence type="ECO:0000259" key="8">
    <source>
        <dbReference type="PROSITE" id="PS50850"/>
    </source>
</evidence>
<evidence type="ECO:0000256" key="2">
    <source>
        <dbReference type="ARBA" id="ARBA00022448"/>
    </source>
</evidence>
<dbReference type="InterPro" id="IPR005829">
    <property type="entry name" value="Sugar_transporter_CS"/>
</dbReference>
<feature type="domain" description="Major facilitator superfamily (MFS) profile" evidence="8">
    <location>
        <begin position="6"/>
        <end position="416"/>
    </location>
</feature>
<evidence type="ECO:0000313" key="9">
    <source>
        <dbReference type="EMBL" id="CCC81765.1"/>
    </source>
</evidence>
<proteinExistence type="predicted"/>
<dbReference type="InterPro" id="IPR036259">
    <property type="entry name" value="MFS_trans_sf"/>
</dbReference>
<dbReference type="InterPro" id="IPR005828">
    <property type="entry name" value="MFS_sugar_transport-like"/>
</dbReference>
<dbReference type="eggNOG" id="arCOG02691">
    <property type="taxonomic scope" value="Archaea"/>
</dbReference>
<feature type="transmembrane region" description="Helical" evidence="7">
    <location>
        <begin position="78"/>
        <end position="96"/>
    </location>
</feature>
<feature type="transmembrane region" description="Helical" evidence="7">
    <location>
        <begin position="178"/>
        <end position="197"/>
    </location>
</feature>
<protein>
    <submittedName>
        <fullName evidence="9">Transporter, MFS superfamily</fullName>
    </submittedName>
</protein>
<accession>G4RJM0</accession>
<dbReference type="GO" id="GO:0005886">
    <property type="term" value="C:plasma membrane"/>
    <property type="evidence" value="ECO:0007669"/>
    <property type="project" value="UniProtKB-SubCell"/>
</dbReference>
<dbReference type="Gene3D" id="1.20.1250.20">
    <property type="entry name" value="MFS general substrate transporter like domains"/>
    <property type="match status" value="1"/>
</dbReference>
<evidence type="ECO:0000313" key="10">
    <source>
        <dbReference type="Proteomes" id="UP000002654"/>
    </source>
</evidence>
<keyword evidence="3" id="KW-1003">Cell membrane</keyword>